<name>B9SXK9_RICCO</name>
<dbReference type="SMART" id="SM00015">
    <property type="entry name" value="IQ"/>
    <property type="match status" value="2"/>
</dbReference>
<comment type="function">
    <text evidence="3">May be involved in cooperative interactions with calmodulins or calmodulin-like proteins. Recruits calmodulin proteins to microtubules, thus being a potential scaffold in cellular signaling and trafficking. May associate with nucleic acids and regulate gene expression at the transcriptional or post-transcriptional level.</text>
</comment>
<evidence type="ECO:0008006" key="6">
    <source>
        <dbReference type="Google" id="ProtNLM"/>
    </source>
</evidence>
<dbReference type="eggNOG" id="ENOG502S4SI">
    <property type="taxonomic scope" value="Eukaryota"/>
</dbReference>
<dbReference type="PANTHER" id="PTHR32295:SF108">
    <property type="entry name" value="PROTEIN IQ-DOMAIN 20"/>
    <property type="match status" value="1"/>
</dbReference>
<dbReference type="Gene3D" id="1.20.5.190">
    <property type="match status" value="1"/>
</dbReference>
<dbReference type="Pfam" id="PF00612">
    <property type="entry name" value="IQ"/>
    <property type="match status" value="1"/>
</dbReference>
<dbReference type="InterPro" id="IPR027417">
    <property type="entry name" value="P-loop_NTPase"/>
</dbReference>
<accession>B9SXK9</accession>
<evidence type="ECO:0000256" key="3">
    <source>
        <dbReference type="ARBA" id="ARBA00045534"/>
    </source>
</evidence>
<reference evidence="5" key="1">
    <citation type="journal article" date="2010" name="Nat. Biotechnol.">
        <title>Draft genome sequence of the oilseed species Ricinus communis.</title>
        <authorList>
            <person name="Chan A.P."/>
            <person name="Crabtree J."/>
            <person name="Zhao Q."/>
            <person name="Lorenzi H."/>
            <person name="Orvis J."/>
            <person name="Puiu D."/>
            <person name="Melake-Berhan A."/>
            <person name="Jones K.M."/>
            <person name="Redman J."/>
            <person name="Chen G."/>
            <person name="Cahoon E.B."/>
            <person name="Gedil M."/>
            <person name="Stanke M."/>
            <person name="Haas B.J."/>
            <person name="Wortman J.R."/>
            <person name="Fraser-Liggett C.M."/>
            <person name="Ravel J."/>
            <person name="Rabinowicz P.D."/>
        </authorList>
    </citation>
    <scope>NUCLEOTIDE SEQUENCE [LARGE SCALE GENOMIC DNA]</scope>
    <source>
        <strain evidence="5">cv. Hale</strain>
    </source>
</reference>
<dbReference type="PANTHER" id="PTHR32295">
    <property type="entry name" value="IQ-DOMAIN 5-RELATED"/>
    <property type="match status" value="1"/>
</dbReference>
<gene>
    <name evidence="4" type="ORF">RCOM_0017280</name>
</gene>
<keyword evidence="5" id="KW-1185">Reference proteome</keyword>
<dbReference type="EMBL" id="EQ974228">
    <property type="protein sequence ID" value="EEF31634.1"/>
    <property type="molecule type" value="Genomic_DNA"/>
</dbReference>
<dbReference type="FunCoup" id="B9SXK9">
    <property type="interactions" value="1"/>
</dbReference>
<sequence length="212" mass="24385">MLQTHKNWGHTEFIQPRFQLLTTVLQSKQPPTWWPPSPIFTRLLAELYGWRKTLNLPQSPLPGKGDNNSEMARMRTSRKWFDIVRRKFFRSSRKTTTVILHSNACSSPDEAQTSGVTDETAGFEELMSEISLSSTKEITQEDIAALRIQATFRGHLARRAFQALRSLVKVQALVRGAYVRKQTRIALHCMHALVRLQVRIRARQLLGRCSDE</sequence>
<protein>
    <recommendedName>
        <fullName evidence="6">Calmodulin binding protein</fullName>
    </recommendedName>
</protein>
<dbReference type="SUPFAM" id="SSF52540">
    <property type="entry name" value="P-loop containing nucleoside triphosphate hydrolases"/>
    <property type="match status" value="1"/>
</dbReference>
<dbReference type="GO" id="GO:0005516">
    <property type="term" value="F:calmodulin binding"/>
    <property type="evidence" value="ECO:0007669"/>
    <property type="project" value="UniProtKB-KW"/>
</dbReference>
<dbReference type="AlphaFoldDB" id="B9SXK9"/>
<dbReference type="CDD" id="cd23767">
    <property type="entry name" value="IQCD"/>
    <property type="match status" value="1"/>
</dbReference>
<dbReference type="InterPro" id="IPR000048">
    <property type="entry name" value="IQ_motif_EF-hand-BS"/>
</dbReference>
<evidence type="ECO:0000313" key="5">
    <source>
        <dbReference type="Proteomes" id="UP000008311"/>
    </source>
</evidence>
<proteinExistence type="inferred from homology"/>
<comment type="similarity">
    <text evidence="2">Belongs to the IQD family.</text>
</comment>
<dbReference type="OrthoDB" id="694295at2759"/>
<dbReference type="PROSITE" id="PS50096">
    <property type="entry name" value="IQ"/>
    <property type="match status" value="2"/>
</dbReference>
<dbReference type="Proteomes" id="UP000008311">
    <property type="component" value="Unassembled WGS sequence"/>
</dbReference>
<organism evidence="4 5">
    <name type="scientific">Ricinus communis</name>
    <name type="common">Castor bean</name>
    <dbReference type="NCBI Taxonomy" id="3988"/>
    <lineage>
        <taxon>Eukaryota</taxon>
        <taxon>Viridiplantae</taxon>
        <taxon>Streptophyta</taxon>
        <taxon>Embryophyta</taxon>
        <taxon>Tracheophyta</taxon>
        <taxon>Spermatophyta</taxon>
        <taxon>Magnoliopsida</taxon>
        <taxon>eudicotyledons</taxon>
        <taxon>Gunneridae</taxon>
        <taxon>Pentapetalae</taxon>
        <taxon>rosids</taxon>
        <taxon>fabids</taxon>
        <taxon>Malpighiales</taxon>
        <taxon>Euphorbiaceae</taxon>
        <taxon>Acalyphoideae</taxon>
        <taxon>Acalypheae</taxon>
        <taxon>Ricinus</taxon>
    </lineage>
</organism>
<dbReference type="STRING" id="3988.B9SXK9"/>
<evidence type="ECO:0000256" key="1">
    <source>
        <dbReference type="ARBA" id="ARBA00022860"/>
    </source>
</evidence>
<evidence type="ECO:0000313" key="4">
    <source>
        <dbReference type="EMBL" id="EEF31634.1"/>
    </source>
</evidence>
<dbReference type="InParanoid" id="B9SXK9"/>
<dbReference type="KEGG" id="rcu:8267089"/>
<keyword evidence="1" id="KW-0112">Calmodulin-binding</keyword>
<evidence type="ECO:0000256" key="2">
    <source>
        <dbReference type="ARBA" id="ARBA00024341"/>
    </source>
</evidence>